<dbReference type="AlphaFoldDB" id="A0A1D1Z9J4"/>
<name>A0A1D1Z9J4_9ARAE</name>
<feature type="region of interest" description="Disordered" evidence="1">
    <location>
        <begin position="37"/>
        <end position="57"/>
    </location>
</feature>
<evidence type="ECO:0000313" key="2">
    <source>
        <dbReference type="EMBL" id="JAT63566.1"/>
    </source>
</evidence>
<dbReference type="EMBL" id="GDJX01004370">
    <property type="protein sequence ID" value="JAT63566.1"/>
    <property type="molecule type" value="Transcribed_RNA"/>
</dbReference>
<organism evidence="2">
    <name type="scientific">Anthurium amnicola</name>
    <dbReference type="NCBI Taxonomy" id="1678845"/>
    <lineage>
        <taxon>Eukaryota</taxon>
        <taxon>Viridiplantae</taxon>
        <taxon>Streptophyta</taxon>
        <taxon>Embryophyta</taxon>
        <taxon>Tracheophyta</taxon>
        <taxon>Spermatophyta</taxon>
        <taxon>Magnoliopsida</taxon>
        <taxon>Liliopsida</taxon>
        <taxon>Araceae</taxon>
        <taxon>Pothoideae</taxon>
        <taxon>Potheae</taxon>
        <taxon>Anthurium</taxon>
    </lineage>
</organism>
<sequence>YLIEELKDEKLVEEVLSTSDKIIVEKTVQKEKKEAVSAVQNSTTTEKAKEAVSRQNNDGSLQLTETISKELDVESNDSLLSSVKSYFGNREVSKPLIDTALTLSFLRRTSSVDSSPELKEKYEKAEKYLKTQISSEKEINELLETTDKVVVDHATKKVIKDKSDQAVVEKVQETVTVEEVTEVVEIQSQDGSFEKISDQITDKLGITTTENISSSIRITDERVKTFDTKVWNTFITIAYCNKVLGKHQSKLTAQNAKALAWLNTQVKDEKLVKEILESCEKVVVEKVSDKKKKEQTSSWSNWGIGYLSQAAKYTTGGISDAAKYTTDNLSRAVQYTTDVAKSVEHAAIVNLQTKSSPETAKKIVSDQKPDGSIKLNKTVSEQIDITTDNIQSSIQTHNVSEKLKSVPKDIWETALSLRYLTISQPQDQTEQYKTESEKAKK</sequence>
<feature type="non-terminal residue" evidence="2">
    <location>
        <position position="441"/>
    </location>
</feature>
<gene>
    <name evidence="2" type="ORF">g.126314</name>
</gene>
<proteinExistence type="predicted"/>
<evidence type="ECO:0000256" key="1">
    <source>
        <dbReference type="SAM" id="MobiDB-lite"/>
    </source>
</evidence>
<protein>
    <submittedName>
        <fullName evidence="2">Uncharacterized protein</fullName>
    </submittedName>
</protein>
<accession>A0A1D1Z9J4</accession>
<reference evidence="2" key="1">
    <citation type="submission" date="2015-07" db="EMBL/GenBank/DDBJ databases">
        <title>Transcriptome Assembly of Anthurium amnicola.</title>
        <authorList>
            <person name="Suzuki J."/>
        </authorList>
    </citation>
    <scope>NUCLEOTIDE SEQUENCE</scope>
</reference>
<feature type="non-terminal residue" evidence="2">
    <location>
        <position position="1"/>
    </location>
</feature>